<evidence type="ECO:0000256" key="2">
    <source>
        <dbReference type="ARBA" id="ARBA00010569"/>
    </source>
</evidence>
<evidence type="ECO:0000256" key="8">
    <source>
        <dbReference type="ARBA" id="ARBA00023136"/>
    </source>
</evidence>
<proteinExistence type="inferred from homology"/>
<keyword evidence="3" id="KW-0808">Transferase</keyword>
<dbReference type="GO" id="GO:0000139">
    <property type="term" value="C:Golgi membrane"/>
    <property type="evidence" value="ECO:0007669"/>
    <property type="project" value="UniProtKB-SubCell"/>
</dbReference>
<reference evidence="11 12" key="1">
    <citation type="journal article" date="2017" name="Gigascience">
        <title>Genome sequence of the small brown planthopper, Laodelphax striatellus.</title>
        <authorList>
            <person name="Zhu J."/>
            <person name="Jiang F."/>
            <person name="Wang X."/>
            <person name="Yang P."/>
            <person name="Bao Y."/>
            <person name="Zhao W."/>
            <person name="Wang W."/>
            <person name="Lu H."/>
            <person name="Wang Q."/>
            <person name="Cui N."/>
            <person name="Li J."/>
            <person name="Chen X."/>
            <person name="Luo L."/>
            <person name="Yu J."/>
            <person name="Kang L."/>
            <person name="Cui F."/>
        </authorList>
    </citation>
    <scope>NUCLEOTIDE SEQUENCE [LARGE SCALE GENOMIC DNA]</scope>
    <source>
        <strain evidence="11">Lst14</strain>
    </source>
</reference>
<evidence type="ECO:0000256" key="10">
    <source>
        <dbReference type="SAM" id="Phobius"/>
    </source>
</evidence>
<sequence>MKIRFDGEHHYFGSAAKTMDNVFRQRRMAFPKRTSELVALMAISATLFLFLHTRDLNSKLRQMEGRLQPEDLTQSAANQISGGSAMSAVSAMMRQLKESGEISNLDAKALNNTRFARKEMIFFNRVPKVGSQTFMELLRTLGQHNGFAFNRDHIQRVETVRLAPAEQLELAAMINSYPTPSVFVKHICFINFTQFHLPEPIYVNMVRDPVERVISWYYYVRAPWYYVERKQVFPDIPLPDPMWLKKDFETCVLQGDRECQYIEGALREGIGDHRRQSLFFCGHSDACTPFNTQGALQRAKRAVEENYAVVGVLEDLNSTLTVLEHYIPRFFKGARQISNLDAKALNNTRFARKEMIFFNRVPKVGSQTFMELLRTLGQHNGFAFNRDHIQRVETVRLAPAEQLELAAMINSYPTPSVFVKHICFINFTQFHLPEPIYVNMVRDPVERVISWYYYVRAPWYYVERKQVFPDIPLPDPMWLKKDFETCVLQGDRECQYIEGALREGIGDHRRQSLFFCGHSDACTPFNTQGALQRAKRAVEENYAVVGVLEDLNSTLTVLEHYIPRFFKGARQVYRDEVERFKGINRNIFKPPVSEEVKEIVRRNFTREIEFYHFCRQRLHRQLLALQLPETSEGLR</sequence>
<keyword evidence="8 10" id="KW-0472">Membrane</keyword>
<evidence type="ECO:0000256" key="3">
    <source>
        <dbReference type="ARBA" id="ARBA00022679"/>
    </source>
</evidence>
<protein>
    <recommendedName>
        <fullName evidence="13">Heparan sulfate 2-O-sulfotransferase pipe</fullName>
    </recommendedName>
</protein>
<evidence type="ECO:0000256" key="7">
    <source>
        <dbReference type="ARBA" id="ARBA00023034"/>
    </source>
</evidence>
<evidence type="ECO:0000256" key="6">
    <source>
        <dbReference type="ARBA" id="ARBA00022989"/>
    </source>
</evidence>
<dbReference type="STRING" id="195883.A0A482WQK1"/>
<gene>
    <name evidence="11" type="ORF">LSTR_LSTR014548</name>
</gene>
<dbReference type="AlphaFoldDB" id="A0A482WQK1"/>
<comment type="subcellular location">
    <subcellularLocation>
        <location evidence="1">Golgi apparatus membrane</location>
        <topology evidence="1">Single-pass type II membrane protein</topology>
    </subcellularLocation>
</comment>
<organism evidence="11 12">
    <name type="scientific">Laodelphax striatellus</name>
    <name type="common">Small brown planthopper</name>
    <name type="synonym">Delphax striatella</name>
    <dbReference type="NCBI Taxonomy" id="195883"/>
    <lineage>
        <taxon>Eukaryota</taxon>
        <taxon>Metazoa</taxon>
        <taxon>Ecdysozoa</taxon>
        <taxon>Arthropoda</taxon>
        <taxon>Hexapoda</taxon>
        <taxon>Insecta</taxon>
        <taxon>Pterygota</taxon>
        <taxon>Neoptera</taxon>
        <taxon>Paraneoptera</taxon>
        <taxon>Hemiptera</taxon>
        <taxon>Auchenorrhyncha</taxon>
        <taxon>Fulgoroidea</taxon>
        <taxon>Delphacidae</taxon>
        <taxon>Criomorphinae</taxon>
        <taxon>Laodelphax</taxon>
    </lineage>
</organism>
<feature type="transmembrane region" description="Helical" evidence="10">
    <location>
        <begin position="34"/>
        <end position="53"/>
    </location>
</feature>
<dbReference type="SUPFAM" id="SSF52540">
    <property type="entry name" value="P-loop containing nucleoside triphosphate hydrolases"/>
    <property type="match status" value="2"/>
</dbReference>
<evidence type="ECO:0000313" key="11">
    <source>
        <dbReference type="EMBL" id="RZF35556.1"/>
    </source>
</evidence>
<dbReference type="InterPro" id="IPR027417">
    <property type="entry name" value="P-loop_NTPase"/>
</dbReference>
<accession>A0A482WQK1</accession>
<keyword evidence="7" id="KW-0333">Golgi apparatus</keyword>
<dbReference type="InterPro" id="IPR005331">
    <property type="entry name" value="Sulfotransferase"/>
</dbReference>
<evidence type="ECO:0000256" key="4">
    <source>
        <dbReference type="ARBA" id="ARBA00022692"/>
    </source>
</evidence>
<evidence type="ECO:0000313" key="12">
    <source>
        <dbReference type="Proteomes" id="UP000291343"/>
    </source>
</evidence>
<dbReference type="InterPro" id="IPR007734">
    <property type="entry name" value="Heparan_SO4_2-O-STrfase"/>
</dbReference>
<keyword evidence="5" id="KW-0735">Signal-anchor</keyword>
<keyword evidence="4 10" id="KW-0812">Transmembrane</keyword>
<dbReference type="Gene3D" id="3.40.50.300">
    <property type="entry name" value="P-loop containing nucleotide triphosphate hydrolases"/>
    <property type="match status" value="2"/>
</dbReference>
<evidence type="ECO:0008006" key="13">
    <source>
        <dbReference type="Google" id="ProtNLM"/>
    </source>
</evidence>
<comment type="caution">
    <text evidence="11">The sequence shown here is derived from an EMBL/GenBank/DDBJ whole genome shotgun (WGS) entry which is preliminary data.</text>
</comment>
<dbReference type="PANTHER" id="PTHR12129">
    <property type="entry name" value="HEPARAN SULFATE 2-O-SULFOTRANSFERASE"/>
    <property type="match status" value="1"/>
</dbReference>
<evidence type="ECO:0000256" key="5">
    <source>
        <dbReference type="ARBA" id="ARBA00022968"/>
    </source>
</evidence>
<dbReference type="InParanoid" id="A0A482WQK1"/>
<dbReference type="OrthoDB" id="10019582at2759"/>
<name>A0A482WQK1_LAOST</name>
<dbReference type="FunFam" id="3.40.50.300:FF:001863">
    <property type="entry name" value="Heparan sulfate 2-o-sulfotransferase"/>
    <property type="match status" value="2"/>
</dbReference>
<dbReference type="Pfam" id="PF03567">
    <property type="entry name" value="Sulfotransfer_2"/>
    <property type="match status" value="2"/>
</dbReference>
<dbReference type="Proteomes" id="UP000291343">
    <property type="component" value="Unassembled WGS sequence"/>
</dbReference>
<dbReference type="GO" id="GO:0008146">
    <property type="term" value="F:sulfotransferase activity"/>
    <property type="evidence" value="ECO:0007669"/>
    <property type="project" value="InterPro"/>
</dbReference>
<keyword evidence="6 10" id="KW-1133">Transmembrane helix</keyword>
<dbReference type="SMR" id="A0A482WQK1"/>
<comment type="similarity">
    <text evidence="2">Belongs to the sulfotransferase 3 family.</text>
</comment>
<evidence type="ECO:0000256" key="1">
    <source>
        <dbReference type="ARBA" id="ARBA00004323"/>
    </source>
</evidence>
<dbReference type="PANTHER" id="PTHR12129:SF20">
    <property type="entry name" value="HEPARAN SULFATE 2-O-SULFOTRANSFERASE PIPE"/>
    <property type="match status" value="1"/>
</dbReference>
<evidence type="ECO:0000256" key="9">
    <source>
        <dbReference type="ARBA" id="ARBA00023180"/>
    </source>
</evidence>
<dbReference type="EMBL" id="QKKF02028027">
    <property type="protein sequence ID" value="RZF35556.1"/>
    <property type="molecule type" value="Genomic_DNA"/>
</dbReference>
<keyword evidence="12" id="KW-1185">Reference proteome</keyword>
<keyword evidence="9" id="KW-0325">Glycoprotein</keyword>
<dbReference type="FunCoup" id="A0A482WQK1">
    <property type="interactions" value="3"/>
</dbReference>